<keyword evidence="3" id="KW-1185">Reference proteome</keyword>
<accession>A0A2T3HIB1</accession>
<comment type="caution">
    <text evidence="2">The sequence shown here is derived from an EMBL/GenBank/DDBJ whole genome shotgun (WGS) entry which is preliminary data.</text>
</comment>
<dbReference type="EMBL" id="PYLS01000006">
    <property type="protein sequence ID" value="PST82178.1"/>
    <property type="molecule type" value="Genomic_DNA"/>
</dbReference>
<protein>
    <submittedName>
        <fullName evidence="2">Uncharacterized protein</fullName>
    </submittedName>
</protein>
<dbReference type="OrthoDB" id="767009at2"/>
<evidence type="ECO:0000313" key="2">
    <source>
        <dbReference type="EMBL" id="PST82178.1"/>
    </source>
</evidence>
<feature type="compositionally biased region" description="Polar residues" evidence="1">
    <location>
        <begin position="17"/>
        <end position="31"/>
    </location>
</feature>
<proteinExistence type="predicted"/>
<evidence type="ECO:0000313" key="3">
    <source>
        <dbReference type="Proteomes" id="UP000240912"/>
    </source>
</evidence>
<evidence type="ECO:0000256" key="1">
    <source>
        <dbReference type="SAM" id="MobiDB-lite"/>
    </source>
</evidence>
<gene>
    <name evidence="2" type="ORF">C7T94_15365</name>
</gene>
<name>A0A2T3HIB1_9SPHI</name>
<feature type="region of interest" description="Disordered" evidence="1">
    <location>
        <begin position="1"/>
        <end position="95"/>
    </location>
</feature>
<organism evidence="2 3">
    <name type="scientific">Pedobacter yulinensis</name>
    <dbReference type="NCBI Taxonomy" id="2126353"/>
    <lineage>
        <taxon>Bacteria</taxon>
        <taxon>Pseudomonadati</taxon>
        <taxon>Bacteroidota</taxon>
        <taxon>Sphingobacteriia</taxon>
        <taxon>Sphingobacteriales</taxon>
        <taxon>Sphingobacteriaceae</taxon>
        <taxon>Pedobacter</taxon>
    </lineage>
</organism>
<dbReference type="Proteomes" id="UP000240912">
    <property type="component" value="Unassembled WGS sequence"/>
</dbReference>
<feature type="compositionally biased region" description="Basic and acidic residues" evidence="1">
    <location>
        <begin position="81"/>
        <end position="95"/>
    </location>
</feature>
<sequence>MTMEKPLNNPDKEKAIKNNSLRNQLDEQTAANGGPRDGHDNTGTQGYDSLSDDAFTGDLYKKPAGDTQSHTGSSSEDFDEEKFSDREDKALDSGI</sequence>
<dbReference type="AlphaFoldDB" id="A0A2T3HIB1"/>
<reference evidence="2 3" key="1">
    <citation type="submission" date="2018-03" db="EMBL/GenBank/DDBJ databases">
        <authorList>
            <person name="Keele B.F."/>
        </authorList>
    </citation>
    <scope>NUCLEOTIDE SEQUENCE [LARGE SCALE GENOMIC DNA]</scope>
    <source>
        <strain evidence="2 3">YL28-9</strain>
    </source>
</reference>